<reference evidence="3 4" key="1">
    <citation type="submission" date="2017-11" db="EMBL/GenBank/DDBJ databases">
        <title>Genomic Encyclopedia of Archaeal and Bacterial Type Strains, Phase II (KMG-II): From Individual Species to Whole Genera.</title>
        <authorList>
            <person name="Goeker M."/>
        </authorList>
    </citation>
    <scope>NUCLEOTIDE SEQUENCE [LARGE SCALE GENOMIC DNA]</scope>
    <source>
        <strain evidence="3 4">DSM 27393</strain>
    </source>
</reference>
<dbReference type="InterPro" id="IPR045931">
    <property type="entry name" value="DUF6350"/>
</dbReference>
<dbReference type="Pfam" id="PF19877">
    <property type="entry name" value="DUF6350"/>
    <property type="match status" value="1"/>
</dbReference>
<protein>
    <submittedName>
        <fullName evidence="3">Uncharacterized protein</fullName>
    </submittedName>
</protein>
<feature type="transmembrane region" description="Helical" evidence="2">
    <location>
        <begin position="334"/>
        <end position="356"/>
    </location>
</feature>
<sequence>MNRARTALYSAFEAVLVVAIGIAIPLVPLTLLWGFHFQLGIDWPVFWRGAVDIWLLGHGVDVTLLLDPALAAATGIPGAERPIPITIALLGFALLTVLLGTRAGRRIAETSHRLTGEAVAIGTFAVLALAATSSALDPSARPSLWQGVLLPTLCFALGVLVGSTRARLLNPADDHGSSLRDWIDDWRPVTRETVRAALRAGTAAAAAVVTVSAIAVAVLVLLGYAQVIALYEQLHADVLGGITLTAAQLALLPDLVIWAAAWFVGPGFAIGTGSSVSPLGTDLGPLPAVPVLGALPTDDGSFAFAGVLVPVVAGFVAGALFTRALREHSPWARVVAGTGTGIVGGVLLGLLAWAAAGSAGPGRLVDVGPDPLLVGAWAALEIALAALAGAFAAGRGHRPDAGERPRRRETQAAATDRADAHRPDAHGTDRGSDSDDAVPPEDTTPPGHGVLWR</sequence>
<evidence type="ECO:0000313" key="4">
    <source>
        <dbReference type="Proteomes" id="UP000228758"/>
    </source>
</evidence>
<feature type="transmembrane region" description="Helical" evidence="2">
    <location>
        <begin position="114"/>
        <end position="132"/>
    </location>
</feature>
<evidence type="ECO:0000256" key="2">
    <source>
        <dbReference type="SAM" id="Phobius"/>
    </source>
</evidence>
<keyword evidence="2" id="KW-0472">Membrane</keyword>
<accession>A0A2M9CMP8</accession>
<evidence type="ECO:0000313" key="3">
    <source>
        <dbReference type="EMBL" id="PJJ73124.1"/>
    </source>
</evidence>
<name>A0A2M9CMP8_9MICO</name>
<dbReference type="RefSeq" id="WP_245866865.1">
    <property type="nucleotide sequence ID" value="NZ_PGFF01000001.1"/>
</dbReference>
<feature type="transmembrane region" description="Helical" evidence="2">
    <location>
        <begin position="300"/>
        <end position="322"/>
    </location>
</feature>
<keyword evidence="4" id="KW-1185">Reference proteome</keyword>
<feature type="transmembrane region" description="Helical" evidence="2">
    <location>
        <begin position="83"/>
        <end position="102"/>
    </location>
</feature>
<gene>
    <name evidence="3" type="ORF">CLV46_2708</name>
</gene>
<dbReference type="AlphaFoldDB" id="A0A2M9CMP8"/>
<feature type="transmembrane region" description="Helical" evidence="2">
    <location>
        <begin position="376"/>
        <end position="394"/>
    </location>
</feature>
<organism evidence="3 4">
    <name type="scientific">Diaminobutyricimonas aerilata</name>
    <dbReference type="NCBI Taxonomy" id="1162967"/>
    <lineage>
        <taxon>Bacteria</taxon>
        <taxon>Bacillati</taxon>
        <taxon>Actinomycetota</taxon>
        <taxon>Actinomycetes</taxon>
        <taxon>Micrococcales</taxon>
        <taxon>Microbacteriaceae</taxon>
        <taxon>Diaminobutyricimonas</taxon>
    </lineage>
</organism>
<proteinExistence type="predicted"/>
<keyword evidence="2" id="KW-0812">Transmembrane</keyword>
<dbReference type="Proteomes" id="UP000228758">
    <property type="component" value="Unassembled WGS sequence"/>
</dbReference>
<feature type="compositionally biased region" description="Basic and acidic residues" evidence="1">
    <location>
        <begin position="397"/>
        <end position="433"/>
    </location>
</feature>
<dbReference type="EMBL" id="PGFF01000001">
    <property type="protein sequence ID" value="PJJ73124.1"/>
    <property type="molecule type" value="Genomic_DNA"/>
</dbReference>
<comment type="caution">
    <text evidence="3">The sequence shown here is derived from an EMBL/GenBank/DDBJ whole genome shotgun (WGS) entry which is preliminary data.</text>
</comment>
<evidence type="ECO:0000256" key="1">
    <source>
        <dbReference type="SAM" id="MobiDB-lite"/>
    </source>
</evidence>
<keyword evidence="2" id="KW-1133">Transmembrane helix</keyword>
<feature type="transmembrane region" description="Helical" evidence="2">
    <location>
        <begin position="12"/>
        <end position="35"/>
    </location>
</feature>
<feature type="transmembrane region" description="Helical" evidence="2">
    <location>
        <begin position="234"/>
        <end position="252"/>
    </location>
</feature>
<feature type="region of interest" description="Disordered" evidence="1">
    <location>
        <begin position="395"/>
        <end position="453"/>
    </location>
</feature>
<feature type="transmembrane region" description="Helical" evidence="2">
    <location>
        <begin position="196"/>
        <end position="222"/>
    </location>
</feature>